<dbReference type="OrthoDB" id="7683162at2"/>
<comment type="caution">
    <text evidence="2">The sequence shown here is derived from an EMBL/GenBank/DDBJ whole genome shotgun (WGS) entry which is preliminary data.</text>
</comment>
<reference evidence="2 3" key="1">
    <citation type="submission" date="2019-06" db="EMBL/GenBank/DDBJ databases">
        <title>YIM 131921 draft genome.</title>
        <authorList>
            <person name="Jiang L."/>
        </authorList>
    </citation>
    <scope>NUCLEOTIDE SEQUENCE [LARGE SCALE GENOMIC DNA]</scope>
    <source>
        <strain evidence="2 3">YIM 131921</strain>
    </source>
</reference>
<dbReference type="Proteomes" id="UP000305887">
    <property type="component" value="Unassembled WGS sequence"/>
</dbReference>
<dbReference type="RefSeq" id="WP_139076789.1">
    <property type="nucleotide sequence ID" value="NZ_VDFU01000010.1"/>
</dbReference>
<dbReference type="InterPro" id="IPR011049">
    <property type="entry name" value="Serralysin-like_metalloprot_C"/>
</dbReference>
<feature type="region of interest" description="Disordered" evidence="1">
    <location>
        <begin position="220"/>
        <end position="241"/>
    </location>
</feature>
<protein>
    <submittedName>
        <fullName evidence="2">Calcium-binding protein</fullName>
    </submittedName>
</protein>
<dbReference type="GO" id="GO:0005509">
    <property type="term" value="F:calcium ion binding"/>
    <property type="evidence" value="ECO:0007669"/>
    <property type="project" value="InterPro"/>
</dbReference>
<gene>
    <name evidence="2" type="ORF">FHG66_10965</name>
</gene>
<name>A0A5C4MYN2_9RHOB</name>
<dbReference type="Gene3D" id="2.150.10.10">
    <property type="entry name" value="Serralysin-like metalloprotease, C-terminal"/>
    <property type="match status" value="1"/>
</dbReference>
<dbReference type="SUPFAM" id="SSF51120">
    <property type="entry name" value="beta-Roll"/>
    <property type="match status" value="1"/>
</dbReference>
<proteinExistence type="predicted"/>
<accession>A0A5C4MYN2</accession>
<evidence type="ECO:0000256" key="1">
    <source>
        <dbReference type="SAM" id="MobiDB-lite"/>
    </source>
</evidence>
<dbReference type="EMBL" id="VDFU01000010">
    <property type="protein sequence ID" value="TNC49620.1"/>
    <property type="molecule type" value="Genomic_DNA"/>
</dbReference>
<dbReference type="InterPro" id="IPR001343">
    <property type="entry name" value="Hemolysn_Ca-bd"/>
</dbReference>
<keyword evidence="3" id="KW-1185">Reference proteome</keyword>
<dbReference type="Pfam" id="PF00353">
    <property type="entry name" value="HemolysinCabind"/>
    <property type="match status" value="1"/>
</dbReference>
<sequence length="344" mass="35492">MAWDIPLSNSSVFPGQYGHLLDATDSLFVSASVTIAASMGFAVGAQSWGGQRAIVHGTLVGSGGMIASDVVRSTVEVEDTGRITGLEGLALDLIGDAFGVENDGVIECLNPSSAVVRLQMDDLVDEDPSTSNFMNSGLIKGGLGIYLTGFATTFRLNNSGTIRTTEVAVLDLTAGVTTVANSGLIVGDVLLGGGADRYDGRGGRLEGALRGEAGNDRLIGGSGSDRMLGGTGQDTLTGGAGGDSFVFREAPGSTHRDRITDWGASDRIRLDNADFKALDSGPLAGRAFYANASGRAHDASDRILYETDTGVLRYDPDGTGQAGARTFAVLDAQPALEASDIFVM</sequence>
<dbReference type="AlphaFoldDB" id="A0A5C4MYN2"/>
<organism evidence="2 3">
    <name type="scientific">Rubellimicrobium rubrum</name>
    <dbReference type="NCBI Taxonomy" id="2585369"/>
    <lineage>
        <taxon>Bacteria</taxon>
        <taxon>Pseudomonadati</taxon>
        <taxon>Pseudomonadota</taxon>
        <taxon>Alphaproteobacteria</taxon>
        <taxon>Rhodobacterales</taxon>
        <taxon>Roseobacteraceae</taxon>
        <taxon>Rubellimicrobium</taxon>
    </lineage>
</organism>
<evidence type="ECO:0000313" key="3">
    <source>
        <dbReference type="Proteomes" id="UP000305887"/>
    </source>
</evidence>
<evidence type="ECO:0000313" key="2">
    <source>
        <dbReference type="EMBL" id="TNC49620.1"/>
    </source>
</evidence>
<dbReference type="PRINTS" id="PR00313">
    <property type="entry name" value="CABNDNGRPT"/>
</dbReference>